<sequence>MARSLTFMRIAASIFLLCCLPTLVSVISLDKLRLPRNAAGPEAMTFELRTGNFFTGVADGRILKYQGPTIGFVDFGYAAPTRSKSMCDGTDILKPNPICGRPLGMALHHRTKRLYVCDAFYGFGVLEPKGGFVTPLSTAAEGQPFRFCNAVYVHQPTGNVYFTDASSAFDITQFQTAVSVNDSTGRLLKYDVGSKQVTVLFRNLSFAAGVAVDKDEKFALVSEFIGNKTRKIWLHGHKPYESEIVNSLPTPDNIKRTRADDFWLAAARIDRRTESSLLPLGLRINGNGDVLQTVNLELWYGNNSVSEVEEFGFKLYIASRLVGKL</sequence>
<evidence type="ECO:0000256" key="4">
    <source>
        <dbReference type="ARBA" id="ARBA00023180"/>
    </source>
</evidence>
<dbReference type="AlphaFoldDB" id="A0A6A3BUG6"/>
<feature type="signal peptide" evidence="5">
    <location>
        <begin position="1"/>
        <end position="26"/>
    </location>
</feature>
<dbReference type="PANTHER" id="PTHR10426">
    <property type="entry name" value="STRICTOSIDINE SYNTHASE-RELATED"/>
    <property type="match status" value="1"/>
</dbReference>
<proteinExistence type="inferred from homology"/>
<keyword evidence="3" id="KW-0926">Vacuole</keyword>
<name>A0A6A3BUG6_HIBSY</name>
<comment type="similarity">
    <text evidence="2">Belongs to the strictosidine synthase family.</text>
</comment>
<evidence type="ECO:0000256" key="1">
    <source>
        <dbReference type="ARBA" id="ARBA00004116"/>
    </source>
</evidence>
<dbReference type="Pfam" id="PF03088">
    <property type="entry name" value="Str_synth"/>
    <property type="match status" value="1"/>
</dbReference>
<evidence type="ECO:0000256" key="3">
    <source>
        <dbReference type="ARBA" id="ARBA00022554"/>
    </source>
</evidence>
<gene>
    <name evidence="7" type="ORF">F3Y22_tig00019423pilonHSYRG00099</name>
</gene>
<keyword evidence="5" id="KW-0732">Signal</keyword>
<dbReference type="EMBL" id="VEPZ02000719">
    <property type="protein sequence ID" value="KAE8720490.1"/>
    <property type="molecule type" value="Genomic_DNA"/>
</dbReference>
<comment type="subcellular location">
    <subcellularLocation>
        <location evidence="1">Vacuole</location>
    </subcellularLocation>
</comment>
<feature type="domain" description="Strictosidine synthase conserved region" evidence="6">
    <location>
        <begin position="149"/>
        <end position="236"/>
    </location>
</feature>
<dbReference type="Gene3D" id="2.120.10.30">
    <property type="entry name" value="TolB, C-terminal domain"/>
    <property type="match status" value="1"/>
</dbReference>
<comment type="caution">
    <text evidence="7">The sequence shown here is derived from an EMBL/GenBank/DDBJ whole genome shotgun (WGS) entry which is preliminary data.</text>
</comment>
<evidence type="ECO:0000256" key="2">
    <source>
        <dbReference type="ARBA" id="ARBA00009191"/>
    </source>
</evidence>
<dbReference type="PANTHER" id="PTHR10426:SF136">
    <property type="entry name" value="PROTEIN STRICTOSIDINE SYNTHASE-LIKE 9-LIKE"/>
    <property type="match status" value="1"/>
</dbReference>
<dbReference type="GO" id="GO:0012505">
    <property type="term" value="C:endomembrane system"/>
    <property type="evidence" value="ECO:0007669"/>
    <property type="project" value="TreeGrafter"/>
</dbReference>
<reference evidence="7" key="1">
    <citation type="submission" date="2019-09" db="EMBL/GenBank/DDBJ databases">
        <title>Draft genome information of white flower Hibiscus syriacus.</title>
        <authorList>
            <person name="Kim Y.-M."/>
        </authorList>
    </citation>
    <scope>NUCLEOTIDE SEQUENCE [LARGE SCALE GENOMIC DNA]</scope>
    <source>
        <strain evidence="7">YM2019G1</strain>
        <tissue evidence="7">Leaf</tissue>
    </source>
</reference>
<evidence type="ECO:0000256" key="5">
    <source>
        <dbReference type="SAM" id="SignalP"/>
    </source>
</evidence>
<organism evidence="7">
    <name type="scientific">Hibiscus syriacus</name>
    <name type="common">Rose of Sharon</name>
    <dbReference type="NCBI Taxonomy" id="106335"/>
    <lineage>
        <taxon>Eukaryota</taxon>
        <taxon>Viridiplantae</taxon>
        <taxon>Streptophyta</taxon>
        <taxon>Embryophyta</taxon>
        <taxon>Tracheophyta</taxon>
        <taxon>Spermatophyta</taxon>
        <taxon>Magnoliopsida</taxon>
        <taxon>eudicotyledons</taxon>
        <taxon>Gunneridae</taxon>
        <taxon>Pentapetalae</taxon>
        <taxon>rosids</taxon>
        <taxon>malvids</taxon>
        <taxon>Malvales</taxon>
        <taxon>Malvaceae</taxon>
        <taxon>Malvoideae</taxon>
        <taxon>Hibiscus</taxon>
    </lineage>
</organism>
<accession>A0A6A3BUG6</accession>
<protein>
    <submittedName>
        <fullName evidence="7">Putative Calcium-dependent phosphotriesterase superfamily protein</fullName>
    </submittedName>
</protein>
<dbReference type="InterPro" id="IPR018119">
    <property type="entry name" value="Strictosidine_synth_cons-reg"/>
</dbReference>
<evidence type="ECO:0000313" key="7">
    <source>
        <dbReference type="EMBL" id="KAE8720490.1"/>
    </source>
</evidence>
<dbReference type="OrthoDB" id="5307922at2759"/>
<dbReference type="InterPro" id="IPR011042">
    <property type="entry name" value="6-blade_b-propeller_TolB-like"/>
</dbReference>
<dbReference type="SUPFAM" id="SSF63829">
    <property type="entry name" value="Calcium-dependent phosphotriesterase"/>
    <property type="match status" value="1"/>
</dbReference>
<evidence type="ECO:0000259" key="6">
    <source>
        <dbReference type="Pfam" id="PF03088"/>
    </source>
</evidence>
<dbReference type="GO" id="GO:0005773">
    <property type="term" value="C:vacuole"/>
    <property type="evidence" value="ECO:0007669"/>
    <property type="project" value="UniProtKB-SubCell"/>
</dbReference>
<keyword evidence="4" id="KW-0325">Glycoprotein</keyword>
<feature type="chain" id="PRO_5025329867" evidence="5">
    <location>
        <begin position="27"/>
        <end position="325"/>
    </location>
</feature>
<dbReference type="GO" id="GO:0016787">
    <property type="term" value="F:hydrolase activity"/>
    <property type="evidence" value="ECO:0007669"/>
    <property type="project" value="TreeGrafter"/>
</dbReference>